<protein>
    <submittedName>
        <fullName evidence="1">Uncharacterized protein</fullName>
    </submittedName>
</protein>
<evidence type="ECO:0000313" key="1">
    <source>
        <dbReference type="EMBL" id="PHZ09901.1"/>
    </source>
</evidence>
<accession>A0A2G4SM99</accession>
<reference evidence="1 2" key="1">
    <citation type="journal article" date="2016" name="Proc. Natl. Acad. Sci. U.S.A.">
        <title>Lipid metabolic changes in an early divergent fungus govern the establishment of a mutualistic symbiosis with endobacteria.</title>
        <authorList>
            <person name="Lastovetsky O.A."/>
            <person name="Gaspar M.L."/>
            <person name="Mondo S.J."/>
            <person name="LaButti K.M."/>
            <person name="Sandor L."/>
            <person name="Grigoriev I.V."/>
            <person name="Henry S.A."/>
            <person name="Pawlowska T.E."/>
        </authorList>
    </citation>
    <scope>NUCLEOTIDE SEQUENCE [LARGE SCALE GENOMIC DNA]</scope>
    <source>
        <strain evidence="1 2">ATCC 52813</strain>
    </source>
</reference>
<sequence length="148" mass="16827">MSVHCALISPTESPPNTIRPIFCKRCLLLIQDHHLRLRTANEYLRFRRLCRKAIALLLQGQALLSPVFLPLCIPESTSTSGLDAATTDLTPLCRPSTSGVNDFGPLARYQSYHKHLLLQRSLERKQYEPAVSLRRGHLFGDYRSSQQR</sequence>
<proteinExistence type="predicted"/>
<dbReference type="Proteomes" id="UP000242254">
    <property type="component" value="Unassembled WGS sequence"/>
</dbReference>
<dbReference type="GeneID" id="35445014"/>
<organism evidence="1 2">
    <name type="scientific">Rhizopus microsporus ATCC 52813</name>
    <dbReference type="NCBI Taxonomy" id="1340429"/>
    <lineage>
        <taxon>Eukaryota</taxon>
        <taxon>Fungi</taxon>
        <taxon>Fungi incertae sedis</taxon>
        <taxon>Mucoromycota</taxon>
        <taxon>Mucoromycotina</taxon>
        <taxon>Mucoromycetes</taxon>
        <taxon>Mucorales</taxon>
        <taxon>Mucorineae</taxon>
        <taxon>Rhizopodaceae</taxon>
        <taxon>Rhizopus</taxon>
    </lineage>
</organism>
<dbReference type="EMBL" id="KZ303856">
    <property type="protein sequence ID" value="PHZ09901.1"/>
    <property type="molecule type" value="Genomic_DNA"/>
</dbReference>
<evidence type="ECO:0000313" key="2">
    <source>
        <dbReference type="Proteomes" id="UP000242254"/>
    </source>
</evidence>
<name>A0A2G4SM99_RHIZD</name>
<gene>
    <name evidence="1" type="ORF">RHIMIDRAFT_293878</name>
</gene>
<keyword evidence="2" id="KW-1185">Reference proteome</keyword>
<dbReference type="AlphaFoldDB" id="A0A2G4SM99"/>
<dbReference type="RefSeq" id="XP_023463609.1">
    <property type="nucleotide sequence ID" value="XM_023614025.1"/>
</dbReference>